<dbReference type="eggNOG" id="COG4225">
    <property type="taxonomic scope" value="Bacteria"/>
</dbReference>
<dbReference type="Pfam" id="PF15892">
    <property type="entry name" value="BNR_4"/>
    <property type="match status" value="1"/>
</dbReference>
<feature type="signal peptide" evidence="1">
    <location>
        <begin position="1"/>
        <end position="40"/>
    </location>
</feature>
<dbReference type="KEGG" id="scb:SCAB_0601"/>
<dbReference type="AlphaFoldDB" id="C9ZBE2"/>
<dbReference type="Gene3D" id="2.60.120.560">
    <property type="entry name" value="Exo-inulinase, domain 1"/>
    <property type="match status" value="2"/>
</dbReference>
<dbReference type="PROSITE" id="PS51257">
    <property type="entry name" value="PROKAR_LIPOPROTEIN"/>
    <property type="match status" value="1"/>
</dbReference>
<dbReference type="EMBL" id="FN554889">
    <property type="protein sequence ID" value="CBG67287.1"/>
    <property type="molecule type" value="Genomic_DNA"/>
</dbReference>
<evidence type="ECO:0000313" key="3">
    <source>
        <dbReference type="Proteomes" id="UP000001444"/>
    </source>
</evidence>
<keyword evidence="1" id="KW-0732">Signal</keyword>
<name>C9ZBE2_STRSW</name>
<accession>C9ZBE2</accession>
<sequence>MPMTQRRRRFLPRLRATLIASAAALACMLVTLSAPFPASAVDQVTRTDDFERANGSLGANWASDRGTWSIASGEALSAATPTNAVATYRPVQLGSSYTVSAQIRIVSSSPSGAEWSGIAANVQGTTSLDYYVLRVTTAGGARTGQWQLLKMAASTTPTVLAQGNMNAPYGTSLELNLGRTGTRFTVSVRNSDSGATLVDTSYTLPTTDPTRVGGSAGLYSNTGNLRAKSFSLTTSTPAITPTATRSDDFERANGSLGANWASDRGTWSIASGEALSAATPTNAVATYRPVQLGSSYTVSAHIRIVSSSPSGAEWSGIAANVQGTTSLDYYVLRVTTAGGARTGQWQLLKMAASTTPTVLAQGNMNAPYGTSLELNLGRTGTRFTVSVRNSDSGATLVDTSYTLPTTDPTRVGGSAGLYSNTGNLRAKSFSLTTSTPAISPPGTLDCTVDKGSYDFPDAQQQVLQTIPVDTTWAGMPVTQRVLTHNDDQYVAYYDDARRMTIAHRSLSDDSWTTKVLPSTLGWDSHNYVSMGLDRDGNLHVSGNMHNVALVYFRTTVPGDVTSLTRVTTMIDASTENSVTYPEFVNRQDGSLVFSHRNGGSGDGVTYFNVYDEASSAWSRLVDEPLFDGEGSDDNPSGTWNAYFENPALGPDGWFHMIWVWRDTGDAATNSRLSYAKSRNLVDWFDSAGTALTTPFRYGEADVIDPVPNGGGLLNGNAKLGFDAEGTPIISYHKYDGDGNSQIYVARPDGSGAWDIHQVSDWKGRWRFGGGGSLVFTVSMLGSEVMEDGNIRVDFTCSGEPRSIVIDGGLHPVAEAATPALPAEITDVRGTYPGLAVRLQTDLAGRNDTGTYYLRWESLPANQDKPRTDWPAEGSALEVVLLGPPSAG</sequence>
<dbReference type="STRING" id="680198.SCAB_0601"/>
<dbReference type="InterPro" id="IPR006311">
    <property type="entry name" value="TAT_signal"/>
</dbReference>
<dbReference type="PROSITE" id="PS51318">
    <property type="entry name" value="TAT"/>
    <property type="match status" value="1"/>
</dbReference>
<gene>
    <name evidence="2" type="ordered locus">SCAB_0601</name>
</gene>
<dbReference type="Proteomes" id="UP000001444">
    <property type="component" value="Chromosome"/>
</dbReference>
<feature type="chain" id="PRO_5003005366" evidence="1">
    <location>
        <begin position="41"/>
        <end position="887"/>
    </location>
</feature>
<proteinExistence type="predicted"/>
<reference evidence="2 3" key="1">
    <citation type="journal article" date="2010" name="Mol. Plant Microbe Interact.">
        <title>Streptomyces scabies 87-22 contains a coronafacic acid-like biosynthetic cluster that contributes to plant-microbe interactions.</title>
        <authorList>
            <person name="Bignell D.R."/>
            <person name="Seipke R.F."/>
            <person name="Huguet-Tapia J.C."/>
            <person name="Chambers A.H."/>
            <person name="Parry R.J."/>
            <person name="Loria R."/>
        </authorList>
    </citation>
    <scope>NUCLEOTIDE SEQUENCE [LARGE SCALE GENOMIC DNA]</scope>
    <source>
        <strain evidence="2 3">87.22</strain>
    </source>
</reference>
<evidence type="ECO:0000313" key="2">
    <source>
        <dbReference type="EMBL" id="CBG67287.1"/>
    </source>
</evidence>
<protein>
    <submittedName>
        <fullName evidence="2">Putative secreted protein</fullName>
    </submittedName>
</protein>
<evidence type="ECO:0000256" key="1">
    <source>
        <dbReference type="SAM" id="SignalP"/>
    </source>
</evidence>
<organism evidence="2 3">
    <name type="scientific">Streptomyces scabiei (strain 87.22)</name>
    <dbReference type="NCBI Taxonomy" id="680198"/>
    <lineage>
        <taxon>Bacteria</taxon>
        <taxon>Bacillati</taxon>
        <taxon>Actinomycetota</taxon>
        <taxon>Actinomycetes</taxon>
        <taxon>Kitasatosporales</taxon>
        <taxon>Streptomycetaceae</taxon>
        <taxon>Streptomyces</taxon>
    </lineage>
</organism>
<dbReference type="HOGENOM" id="CLU_325144_0_0_11"/>
<keyword evidence="3" id="KW-1185">Reference proteome</keyword>